<dbReference type="Proteomes" id="UP000582659">
    <property type="component" value="Unassembled WGS sequence"/>
</dbReference>
<dbReference type="PANTHER" id="PTHR11706:SF33">
    <property type="entry name" value="NATURAL RESISTANCE-ASSOCIATED MACROPHAGE PROTEIN 2"/>
    <property type="match status" value="1"/>
</dbReference>
<proteinExistence type="inferred from homology"/>
<evidence type="ECO:0000313" key="12">
    <source>
        <dbReference type="WBParaSite" id="BXY_1548100.1"/>
    </source>
</evidence>
<keyword evidence="5 7" id="KW-1133">Transmembrane helix</keyword>
<evidence type="ECO:0000256" key="5">
    <source>
        <dbReference type="ARBA" id="ARBA00022989"/>
    </source>
</evidence>
<dbReference type="WBParaSite" id="BXY_1548100.1">
    <property type="protein sequence ID" value="BXY_1548100.1"/>
    <property type="gene ID" value="BXY_1548100"/>
</dbReference>
<dbReference type="Proteomes" id="UP000659654">
    <property type="component" value="Unassembled WGS sequence"/>
</dbReference>
<reference evidence="12" key="1">
    <citation type="submission" date="2016-11" db="UniProtKB">
        <authorList>
            <consortium name="WormBaseParasite"/>
        </authorList>
    </citation>
    <scope>IDENTIFICATION</scope>
</reference>
<evidence type="ECO:0000256" key="1">
    <source>
        <dbReference type="ARBA" id="ARBA00004141"/>
    </source>
</evidence>
<name>A0A1I7SR17_BURXY</name>
<evidence type="ECO:0000256" key="6">
    <source>
        <dbReference type="ARBA" id="ARBA00023136"/>
    </source>
</evidence>
<dbReference type="Proteomes" id="UP000095284">
    <property type="component" value="Unplaced"/>
</dbReference>
<evidence type="ECO:0000313" key="8">
    <source>
        <dbReference type="EMBL" id="CAD5222548.1"/>
    </source>
</evidence>
<evidence type="ECO:0000256" key="4">
    <source>
        <dbReference type="ARBA" id="ARBA00022692"/>
    </source>
</evidence>
<sequence>MTGTYAGQFVMEGFLHITWPRWRRVMVTRLIAIVPTLFVTLFANGVRSLTGMNDLLNCVQMIQLPFALIPVITFTANSNVMFNYRIGKKTQAAALAVAVLVIAINLYFSTDTIFSFFGTAYTIRSKTVAYLFVVCLQVMGVCTKKIFNFNFLRAELGSISVRPLWQTESSPSVHLGASYKL</sequence>
<comment type="similarity">
    <text evidence="2">Belongs to the NRAMP family.</text>
</comment>
<dbReference type="OrthoDB" id="409173at2759"/>
<keyword evidence="4 7" id="KW-0812">Transmembrane</keyword>
<evidence type="ECO:0000313" key="9">
    <source>
        <dbReference type="EMBL" id="CAG9110698.1"/>
    </source>
</evidence>
<feature type="transmembrane region" description="Helical" evidence="7">
    <location>
        <begin position="30"/>
        <end position="50"/>
    </location>
</feature>
<dbReference type="Pfam" id="PF01566">
    <property type="entry name" value="Nramp"/>
    <property type="match status" value="1"/>
</dbReference>
<keyword evidence="6 7" id="KW-0472">Membrane</keyword>
<dbReference type="GO" id="GO:0005384">
    <property type="term" value="F:manganese ion transmembrane transporter activity"/>
    <property type="evidence" value="ECO:0007669"/>
    <property type="project" value="TreeGrafter"/>
</dbReference>
<evidence type="ECO:0000256" key="3">
    <source>
        <dbReference type="ARBA" id="ARBA00022448"/>
    </source>
</evidence>
<dbReference type="SMR" id="A0A1I7SR17"/>
<dbReference type="PRINTS" id="PR00447">
    <property type="entry name" value="NATRESASSCMP"/>
</dbReference>
<reference evidence="9" key="2">
    <citation type="submission" date="2020-08" db="EMBL/GenBank/DDBJ databases">
        <authorList>
            <person name="Kikuchi T."/>
        </authorList>
    </citation>
    <scope>NUCLEOTIDE SEQUENCE</scope>
    <source>
        <strain evidence="8">Ka4C1</strain>
    </source>
</reference>
<dbReference type="EMBL" id="CAJFCV020000003">
    <property type="protein sequence ID" value="CAG9110698.1"/>
    <property type="molecule type" value="Genomic_DNA"/>
</dbReference>
<accession>A0A1I7SR17</accession>
<evidence type="ECO:0000256" key="2">
    <source>
        <dbReference type="ARBA" id="ARBA00006670"/>
    </source>
</evidence>
<protein>
    <submittedName>
        <fullName evidence="8">(pine wood nematode) hypothetical protein</fullName>
    </submittedName>
</protein>
<comment type="subcellular location">
    <subcellularLocation>
        <location evidence="1">Membrane</location>
        <topology evidence="1">Multi-pass membrane protein</topology>
    </subcellularLocation>
</comment>
<dbReference type="InterPro" id="IPR001046">
    <property type="entry name" value="NRAMP_fam"/>
</dbReference>
<dbReference type="GO" id="GO:0005886">
    <property type="term" value="C:plasma membrane"/>
    <property type="evidence" value="ECO:0007669"/>
    <property type="project" value="TreeGrafter"/>
</dbReference>
<dbReference type="AlphaFoldDB" id="A0A1I7SR17"/>
<keyword evidence="11" id="KW-1185">Reference proteome</keyword>
<dbReference type="GO" id="GO:0010008">
    <property type="term" value="C:endosome membrane"/>
    <property type="evidence" value="ECO:0007669"/>
    <property type="project" value="TreeGrafter"/>
</dbReference>
<dbReference type="EMBL" id="CAJFDI010000003">
    <property type="protein sequence ID" value="CAD5222548.1"/>
    <property type="molecule type" value="Genomic_DNA"/>
</dbReference>
<keyword evidence="3" id="KW-0813">Transport</keyword>
<feature type="transmembrane region" description="Helical" evidence="7">
    <location>
        <begin position="62"/>
        <end position="80"/>
    </location>
</feature>
<feature type="transmembrane region" description="Helical" evidence="7">
    <location>
        <begin position="128"/>
        <end position="147"/>
    </location>
</feature>
<feature type="transmembrane region" description="Helical" evidence="7">
    <location>
        <begin position="92"/>
        <end position="108"/>
    </location>
</feature>
<evidence type="ECO:0000313" key="11">
    <source>
        <dbReference type="Proteomes" id="UP000659654"/>
    </source>
</evidence>
<organism evidence="10 12">
    <name type="scientific">Bursaphelenchus xylophilus</name>
    <name type="common">Pinewood nematode worm</name>
    <name type="synonym">Aphelenchoides xylophilus</name>
    <dbReference type="NCBI Taxonomy" id="6326"/>
    <lineage>
        <taxon>Eukaryota</taxon>
        <taxon>Metazoa</taxon>
        <taxon>Ecdysozoa</taxon>
        <taxon>Nematoda</taxon>
        <taxon>Chromadorea</taxon>
        <taxon>Rhabditida</taxon>
        <taxon>Tylenchina</taxon>
        <taxon>Tylenchomorpha</taxon>
        <taxon>Aphelenchoidea</taxon>
        <taxon>Aphelenchoididae</taxon>
        <taxon>Bursaphelenchus</taxon>
    </lineage>
</organism>
<gene>
    <name evidence="8" type="ORF">BXYJ_LOCUS7516</name>
</gene>
<dbReference type="GO" id="GO:0005381">
    <property type="term" value="F:iron ion transmembrane transporter activity"/>
    <property type="evidence" value="ECO:0007669"/>
    <property type="project" value="TreeGrafter"/>
</dbReference>
<evidence type="ECO:0000256" key="7">
    <source>
        <dbReference type="SAM" id="Phobius"/>
    </source>
</evidence>
<dbReference type="GO" id="GO:0015086">
    <property type="term" value="F:cadmium ion transmembrane transporter activity"/>
    <property type="evidence" value="ECO:0007669"/>
    <property type="project" value="TreeGrafter"/>
</dbReference>
<evidence type="ECO:0000313" key="10">
    <source>
        <dbReference type="Proteomes" id="UP000095284"/>
    </source>
</evidence>
<dbReference type="PANTHER" id="PTHR11706">
    <property type="entry name" value="SOLUTE CARRIER PROTEIN FAMILY 11 MEMBER"/>
    <property type="match status" value="1"/>
</dbReference>